<dbReference type="EMBL" id="JASBWS010000008">
    <property type="protein sequence ID" value="KAJ9114498.1"/>
    <property type="molecule type" value="Genomic_DNA"/>
</dbReference>
<name>A0ACC2WSS7_9TREE</name>
<organism evidence="1 2">
    <name type="scientific">Naganishia adeliensis</name>
    <dbReference type="NCBI Taxonomy" id="92952"/>
    <lineage>
        <taxon>Eukaryota</taxon>
        <taxon>Fungi</taxon>
        <taxon>Dikarya</taxon>
        <taxon>Basidiomycota</taxon>
        <taxon>Agaricomycotina</taxon>
        <taxon>Tremellomycetes</taxon>
        <taxon>Filobasidiales</taxon>
        <taxon>Filobasidiaceae</taxon>
        <taxon>Naganishia</taxon>
    </lineage>
</organism>
<evidence type="ECO:0000313" key="2">
    <source>
        <dbReference type="Proteomes" id="UP001230649"/>
    </source>
</evidence>
<keyword evidence="2" id="KW-1185">Reference proteome</keyword>
<accession>A0ACC2WSS7</accession>
<gene>
    <name evidence="1" type="ORF">QFC20_001371</name>
</gene>
<dbReference type="Proteomes" id="UP001230649">
    <property type="component" value="Unassembled WGS sequence"/>
</dbReference>
<evidence type="ECO:0000313" key="1">
    <source>
        <dbReference type="EMBL" id="KAJ9114498.1"/>
    </source>
</evidence>
<protein>
    <submittedName>
        <fullName evidence="1">Uncharacterized protein</fullName>
    </submittedName>
</protein>
<comment type="caution">
    <text evidence="1">The sequence shown here is derived from an EMBL/GenBank/DDBJ whole genome shotgun (WGS) entry which is preliminary data.</text>
</comment>
<reference evidence="1" key="1">
    <citation type="submission" date="2023-04" db="EMBL/GenBank/DDBJ databases">
        <title>Draft Genome sequencing of Naganishia species isolated from polar environments using Oxford Nanopore Technology.</title>
        <authorList>
            <person name="Leo P."/>
            <person name="Venkateswaran K."/>
        </authorList>
    </citation>
    <scope>NUCLEOTIDE SEQUENCE</scope>
    <source>
        <strain evidence="1">MNA-CCFEE 5262</strain>
    </source>
</reference>
<proteinExistence type="predicted"/>
<sequence length="593" mass="64219">MLGLSGKESERDDRFSETLPLSVEKADTEATDEPGPAQEEFYYQVPRALSQTPRAIKVCALSIKASLAEDGMDPENMVGLALPMKSKTSLPLYLQPFQALELSWDQGVKGALSIQEDDTDLRQAYIVLQTSDDAEFKESSFVKAFATSDRLSIRFKASEGVDAAEKTYNAILRVPASSEAMPPITVRGAEATLNIPESMGEAMFPFLEIDSLLSGFKADNLHVGLLRVSSGTGDISGTFNVSRELDLKTSTGNITAKVNLHAPSFPHPPHDKPGKHHKHPKHGPRTPGHGPRDEAPPSPPGRRWFWQSSEQDVEAADLYTDDDVTDQATVDLGEERPPPGEHRPGPPGDHHRRLPPPPDHERHPPFPPHKGGRRPPFPPGPDYHHHRPGHPPSLVQIHAVSSTGNVHLTYLNHLEKAALISTVYSDTGKIDVKLAEDYKAGVKVGQVVLANERDKTLIIDREVKTPTGAFVEGFVKSGNDTEGPGMSKAVQAEGDERLAVEREFDFARMTSQGPPPSFPHGPDHPPPRGGRHGPHRGPHGPIPGSAPGPPHGRPGSPHGPPHRHPPFHPPPPPPPGFGFSAAFSTVGEVKLVI</sequence>